<keyword evidence="1" id="KW-0732">Signal</keyword>
<dbReference type="AlphaFoldDB" id="A0A0D0JB39"/>
<feature type="chain" id="PRO_5002225192" evidence="1">
    <location>
        <begin position="24"/>
        <end position="215"/>
    </location>
</feature>
<protein>
    <submittedName>
        <fullName evidence="2">ABC transporter substrate-binding protein</fullName>
    </submittedName>
</protein>
<evidence type="ECO:0000256" key="1">
    <source>
        <dbReference type="SAM" id="SignalP"/>
    </source>
</evidence>
<organism evidence="2 3">
    <name type="scientific">Agrobacterium tumefaciens</name>
    <dbReference type="NCBI Taxonomy" id="358"/>
    <lineage>
        <taxon>Bacteria</taxon>
        <taxon>Pseudomonadati</taxon>
        <taxon>Pseudomonadota</taxon>
        <taxon>Alphaproteobacteria</taxon>
        <taxon>Hyphomicrobiales</taxon>
        <taxon>Rhizobiaceae</taxon>
        <taxon>Rhizobium/Agrobacterium group</taxon>
        <taxon>Agrobacterium</taxon>
        <taxon>Agrobacterium tumefaciens complex</taxon>
    </lineage>
</organism>
<comment type="caution">
    <text evidence="2">The sequence shown here is derived from an EMBL/GenBank/DDBJ whole genome shotgun (WGS) entry which is preliminary data.</text>
</comment>
<reference evidence="2 3" key="1">
    <citation type="submission" date="2014-12" db="EMBL/GenBank/DDBJ databases">
        <title>16Stimator: statistical estimation of ribosomal gene copy numbers from draft genome assemblies.</title>
        <authorList>
            <person name="Perisin M.A."/>
            <person name="Vetter M."/>
            <person name="Gilbert J.A."/>
            <person name="Bergelson J."/>
        </authorList>
    </citation>
    <scope>NUCLEOTIDE SEQUENCE [LARGE SCALE GENOMIC DNA]</scope>
    <source>
        <strain evidence="2 3">MEJ076</strain>
    </source>
</reference>
<dbReference type="EMBL" id="JXQV01000009">
    <property type="protein sequence ID" value="KIQ03092.1"/>
    <property type="molecule type" value="Genomic_DNA"/>
</dbReference>
<gene>
    <name evidence="2" type="ORF">RU07_11075</name>
</gene>
<evidence type="ECO:0000313" key="2">
    <source>
        <dbReference type="EMBL" id="KIQ03092.1"/>
    </source>
</evidence>
<name>A0A0D0JB39_AGRTU</name>
<dbReference type="Proteomes" id="UP000035017">
    <property type="component" value="Unassembled WGS sequence"/>
</dbReference>
<evidence type="ECO:0000313" key="3">
    <source>
        <dbReference type="Proteomes" id="UP000035017"/>
    </source>
</evidence>
<sequence length="215" mass="23790">MKKAIISLAACLPVCLAPLSAMAHPHIFAEARMEIIEGADGNIAEVRNVWRFDEMFSASVVMDYDKNSDAKLDKEELGEIGATVHESLAEFSYYTFITANGKPVDFGKPDTIHVDYQNNQVLMFFSVKPKAPLPVKGVLTFGAWDPTLYTAIDFAKDTDIVVKGTHLAACKHKVVRPDPDEIISQNQNNLTDAFFNDPTGTDMTKLFATRLELTC</sequence>
<dbReference type="InterPro" id="IPR016537">
    <property type="entry name" value="UCP008159_ABC"/>
</dbReference>
<feature type="signal peptide" evidence="1">
    <location>
        <begin position="1"/>
        <end position="23"/>
    </location>
</feature>
<dbReference type="OrthoDB" id="1679673at2"/>
<dbReference type="InterPro" id="IPR010412">
    <property type="entry name" value="DUF1007"/>
</dbReference>
<proteinExistence type="predicted"/>
<accession>A0A0D0JB39</accession>
<dbReference type="PIRSF" id="PIRSF008159">
    <property type="entry name" value="UCP008159_ABC"/>
    <property type="match status" value="1"/>
</dbReference>
<dbReference type="Pfam" id="PF06226">
    <property type="entry name" value="DUF1007"/>
    <property type="match status" value="1"/>
</dbReference>